<name>A0ABR7PG62_9BURK</name>
<gene>
    <name evidence="2" type="ORF">F6X42_01515</name>
</gene>
<evidence type="ECO:0000313" key="3">
    <source>
        <dbReference type="Proteomes" id="UP000736373"/>
    </source>
</evidence>
<evidence type="ECO:0000313" key="2">
    <source>
        <dbReference type="EMBL" id="MBC8745353.1"/>
    </source>
</evidence>
<reference evidence="2 3" key="1">
    <citation type="submission" date="2019-09" db="EMBL/GenBank/DDBJ databases">
        <title>Paraburkholderia podalyriae sp. nov., A South African Podalyria-associated rhizobium.</title>
        <authorList>
            <person name="Mavima L."/>
            <person name="Beukes C.W."/>
            <person name="Palmer M."/>
            <person name="De Meyer S.E."/>
            <person name="James E.K."/>
            <person name="Maluk M."/>
            <person name="Avontuur J.R."/>
            <person name="Chan W.Y."/>
            <person name="Venter S.N."/>
            <person name="Steenkamp E.T."/>
        </authorList>
    </citation>
    <scope>NUCLEOTIDE SEQUENCE [LARGE SCALE GENOMIC DNA]</scope>
    <source>
        <strain evidence="2 3">WC7.3b</strain>
    </source>
</reference>
<dbReference type="EMBL" id="VZQQ01000001">
    <property type="protein sequence ID" value="MBC8745353.1"/>
    <property type="molecule type" value="Genomic_DNA"/>
</dbReference>
<dbReference type="CDD" id="cd04847">
    <property type="entry name" value="Peptidases_S8_Subtilisin_like_2"/>
    <property type="match status" value="1"/>
</dbReference>
<protein>
    <submittedName>
        <fullName evidence="2">S8 family peptidase</fullName>
    </submittedName>
</protein>
<dbReference type="Pfam" id="PF00082">
    <property type="entry name" value="Peptidase_S8"/>
    <property type="match status" value="1"/>
</dbReference>
<sequence>MADELLSHLLIGGRVKGIPFKPPLAVPRKHIYKRNVGEHGRRLLAQLGELAAAIGELEAARKALELPLQRGMSIAVEFTPRGKFDCSKVDWSQDKIELLTVQAHTNSDIAVLHIPDGKLAALVRRIRDYVETENEPTIKQAALVDAIENIKRAAFGEMWTGPGDPPTDGEAHWFQVWLRHSRGNAGDIVSEFTELAEHVGIQTEAGHVAFPGRIVVAAFGTKHAFEQAVELLDLIAEIRPVEPNAEFFLSKLSQSEQADWTKSLLSRTTFPEDEAPHLCLMDTGVNHGHPLLAPALADEDMHTYDPAWQKADHAGHGSEMAGIALWGDLTKPLSSEDEVLVPHRLESVKILPPVGETAPKLWGKVTAESVYRVEVTAAARSRVFAMMTTTVGHLLGLPSEWSATLDQLAFGRPSVDVANVGRAKQQPVRVPRLFVLSAGNVPWADWAEYPVSNHKSPIQNPAQAWNVLTVGAATALTEIDGKTYPDLKPLATAGDLSPSSTTSLLWANTAWPLKPDVVAEGGNASRDKYSVTIGPDALRVLTTSDTPTAALFAATGDTSAAAAEVARLCAHLRAEYPDYWPETIRALVVHGADHTPAMRAPFPRVLKQDHKDRLLRMYGFGLVNHDSAQFSTAHRPTLVVQRSFAPYQRQVGGYIGSGPMQLHDLPWPADELKRLSEKQVELRVTLSYFVEPNPSARGWLSKFRYQSFGLRFLVKGASEEDAQFLLRVNRQLREELSEEELEEEYNDPDVKDWRYGPKIRTRGSVHSDMWKGTAQQLAAKNQIAIVPVGGWWKYWKSAKQYGMEARYALVVSLRVGEDVDTDIYTPIATIIAPAAVIDVDVDGGATVFSSGK</sequence>
<dbReference type="RefSeq" id="WP_187632502.1">
    <property type="nucleotide sequence ID" value="NZ_VZQQ01000001.1"/>
</dbReference>
<organism evidence="2 3">
    <name type="scientific">Paraburkholderia podalyriae</name>
    <dbReference type="NCBI Taxonomy" id="1938811"/>
    <lineage>
        <taxon>Bacteria</taxon>
        <taxon>Pseudomonadati</taxon>
        <taxon>Pseudomonadota</taxon>
        <taxon>Betaproteobacteria</taxon>
        <taxon>Burkholderiales</taxon>
        <taxon>Burkholderiaceae</taxon>
        <taxon>Paraburkholderia</taxon>
    </lineage>
</organism>
<dbReference type="Gene3D" id="3.40.50.200">
    <property type="entry name" value="Peptidase S8/S53 domain"/>
    <property type="match status" value="1"/>
</dbReference>
<accession>A0ABR7PG62</accession>
<evidence type="ECO:0000259" key="1">
    <source>
        <dbReference type="Pfam" id="PF00082"/>
    </source>
</evidence>
<dbReference type="InterPro" id="IPR034074">
    <property type="entry name" value="Y4bN_pept_dom"/>
</dbReference>
<keyword evidence="3" id="KW-1185">Reference proteome</keyword>
<proteinExistence type="predicted"/>
<dbReference type="InterPro" id="IPR000209">
    <property type="entry name" value="Peptidase_S8/S53_dom"/>
</dbReference>
<feature type="domain" description="Peptidase S8/S53" evidence="1">
    <location>
        <begin position="277"/>
        <end position="621"/>
    </location>
</feature>
<comment type="caution">
    <text evidence="2">The sequence shown here is derived from an EMBL/GenBank/DDBJ whole genome shotgun (WGS) entry which is preliminary data.</text>
</comment>
<dbReference type="SUPFAM" id="SSF52743">
    <property type="entry name" value="Subtilisin-like"/>
    <property type="match status" value="1"/>
</dbReference>
<dbReference type="InterPro" id="IPR036852">
    <property type="entry name" value="Peptidase_S8/S53_dom_sf"/>
</dbReference>
<dbReference type="Proteomes" id="UP000736373">
    <property type="component" value="Unassembled WGS sequence"/>
</dbReference>